<dbReference type="EMBL" id="VFQX01000028">
    <property type="protein sequence ID" value="KAF0978993.1"/>
    <property type="molecule type" value="Genomic_DNA"/>
</dbReference>
<dbReference type="Pfam" id="PF00168">
    <property type="entry name" value="C2"/>
    <property type="match status" value="1"/>
</dbReference>
<dbReference type="PROSITE" id="PS50008">
    <property type="entry name" value="PIPLC_Y_DOMAIN"/>
    <property type="match status" value="1"/>
</dbReference>
<feature type="region of interest" description="Disordered" evidence="8">
    <location>
        <begin position="500"/>
        <end position="525"/>
    </location>
</feature>
<dbReference type="Gene3D" id="3.20.20.190">
    <property type="entry name" value="Phosphatidylinositol (PI) phosphodiesterase"/>
    <property type="match status" value="1"/>
</dbReference>
<dbReference type="PANTHER" id="PTHR10336">
    <property type="entry name" value="PHOSPHOINOSITIDE-SPECIFIC PHOSPHOLIPASE C FAMILY PROTEIN"/>
    <property type="match status" value="1"/>
</dbReference>
<evidence type="ECO:0000313" key="13">
    <source>
        <dbReference type="Proteomes" id="UP000444721"/>
    </source>
</evidence>
<dbReference type="SUPFAM" id="SSF51695">
    <property type="entry name" value="PLC-like phosphodiesterases"/>
    <property type="match status" value="1"/>
</dbReference>
<comment type="caution">
    <text evidence="12">The sequence shown here is derived from an EMBL/GenBank/DDBJ whole genome shotgun (WGS) entry which is preliminary data.</text>
</comment>
<dbReference type="PROSITE" id="PS50004">
    <property type="entry name" value="C2"/>
    <property type="match status" value="1"/>
</dbReference>
<dbReference type="InterPro" id="IPR001192">
    <property type="entry name" value="PI-PLC_fam"/>
</dbReference>
<dbReference type="VEuPathDB" id="AmoebaDB:NF0057440"/>
<dbReference type="PANTHER" id="PTHR10336:SF36">
    <property type="entry name" value="1-PHOSPHATIDYLINOSITOL 4,5-BISPHOSPHATE PHOSPHODIESTERASE BETA-4"/>
    <property type="match status" value="1"/>
</dbReference>
<feature type="domain" description="C2" evidence="9">
    <location>
        <begin position="703"/>
        <end position="828"/>
    </location>
</feature>
<dbReference type="SUPFAM" id="SSF47473">
    <property type="entry name" value="EF-hand"/>
    <property type="match status" value="1"/>
</dbReference>
<evidence type="ECO:0000256" key="2">
    <source>
        <dbReference type="ARBA" id="ARBA00022801"/>
    </source>
</evidence>
<dbReference type="InterPro" id="IPR001711">
    <property type="entry name" value="PLipase_C_Pinositol-sp_Y"/>
</dbReference>
<name>A0A6A5BLU5_NAEFO</name>
<evidence type="ECO:0000256" key="6">
    <source>
        <dbReference type="ARBA" id="ARBA00023224"/>
    </source>
</evidence>
<dbReference type="SMART" id="SM00054">
    <property type="entry name" value="EFh"/>
    <property type="match status" value="2"/>
</dbReference>
<dbReference type="Pfam" id="PF13499">
    <property type="entry name" value="EF-hand_7"/>
    <property type="match status" value="1"/>
</dbReference>
<dbReference type="InterPro" id="IPR011992">
    <property type="entry name" value="EF-hand-dom_pair"/>
</dbReference>
<feature type="region of interest" description="Disordered" evidence="8">
    <location>
        <begin position="545"/>
        <end position="564"/>
    </location>
</feature>
<dbReference type="GO" id="GO:0048015">
    <property type="term" value="P:phosphatidylinositol-mediated signaling"/>
    <property type="evidence" value="ECO:0007669"/>
    <property type="project" value="TreeGrafter"/>
</dbReference>
<feature type="compositionally biased region" description="Low complexity" evidence="8">
    <location>
        <begin position="507"/>
        <end position="525"/>
    </location>
</feature>
<reference evidence="12 13" key="1">
    <citation type="journal article" date="2019" name="Sci. Rep.">
        <title>Nanopore sequencing improves the draft genome of the human pathogenic amoeba Naegleria fowleri.</title>
        <authorList>
            <person name="Liechti N."/>
            <person name="Schurch N."/>
            <person name="Bruggmann R."/>
            <person name="Wittwer M."/>
        </authorList>
    </citation>
    <scope>NUCLEOTIDE SEQUENCE [LARGE SCALE GENOMIC DNA]</scope>
    <source>
        <strain evidence="12 13">ATCC 30894</strain>
    </source>
</reference>
<dbReference type="InterPro" id="IPR017946">
    <property type="entry name" value="PLC-like_Pdiesterase_TIM-brl"/>
</dbReference>
<dbReference type="EC" id="3.1.4.11" evidence="1 7"/>
<proteinExistence type="predicted"/>
<dbReference type="SMART" id="SM00149">
    <property type="entry name" value="PLCYc"/>
    <property type="match status" value="1"/>
</dbReference>
<dbReference type="InterPro" id="IPR000008">
    <property type="entry name" value="C2_dom"/>
</dbReference>
<dbReference type="InterPro" id="IPR018247">
    <property type="entry name" value="EF_Hand_1_Ca_BS"/>
</dbReference>
<feature type="domain" description="EF-hand" evidence="11">
    <location>
        <begin position="235"/>
        <end position="270"/>
    </location>
</feature>
<evidence type="ECO:0000259" key="9">
    <source>
        <dbReference type="PROSITE" id="PS50004"/>
    </source>
</evidence>
<evidence type="ECO:0000256" key="7">
    <source>
        <dbReference type="RuleBase" id="RU361133"/>
    </source>
</evidence>
<dbReference type="OrthoDB" id="269822at2759"/>
<keyword evidence="5 7" id="KW-0443">Lipid metabolism</keyword>
<evidence type="ECO:0000259" key="11">
    <source>
        <dbReference type="PROSITE" id="PS50222"/>
    </source>
</evidence>
<dbReference type="SMART" id="SM00239">
    <property type="entry name" value="C2"/>
    <property type="match status" value="1"/>
</dbReference>
<dbReference type="InterPro" id="IPR035892">
    <property type="entry name" value="C2_domain_sf"/>
</dbReference>
<dbReference type="Gene3D" id="2.60.40.150">
    <property type="entry name" value="C2 domain"/>
    <property type="match status" value="1"/>
</dbReference>
<protein>
    <recommendedName>
        <fullName evidence="1 7">Phosphoinositide phospholipase C</fullName>
        <ecNumber evidence="1 7">3.1.4.11</ecNumber>
    </recommendedName>
</protein>
<keyword evidence="13" id="KW-1185">Reference proteome</keyword>
<dbReference type="PRINTS" id="PR00390">
    <property type="entry name" value="PHPHLIPASEC"/>
</dbReference>
<dbReference type="SUPFAM" id="SSF49562">
    <property type="entry name" value="C2 domain (Calcium/lipid-binding domain, CaLB)"/>
    <property type="match status" value="1"/>
</dbReference>
<dbReference type="GeneID" id="68109281"/>
<dbReference type="GO" id="GO:0051209">
    <property type="term" value="P:release of sequestered calcium ion into cytosol"/>
    <property type="evidence" value="ECO:0007669"/>
    <property type="project" value="TreeGrafter"/>
</dbReference>
<dbReference type="PROSITE" id="PS50222">
    <property type="entry name" value="EF_HAND_2"/>
    <property type="match status" value="1"/>
</dbReference>
<accession>A0A6A5BLU5</accession>
<dbReference type="AlphaFoldDB" id="A0A6A5BLU5"/>
<evidence type="ECO:0000256" key="1">
    <source>
        <dbReference type="ARBA" id="ARBA00012368"/>
    </source>
</evidence>
<dbReference type="InterPro" id="IPR002048">
    <property type="entry name" value="EF_hand_dom"/>
</dbReference>
<dbReference type="GO" id="GO:0016042">
    <property type="term" value="P:lipid catabolic process"/>
    <property type="evidence" value="ECO:0007669"/>
    <property type="project" value="UniProtKB-KW"/>
</dbReference>
<comment type="catalytic activity">
    <reaction evidence="7">
        <text>a 1,2-diacyl-sn-glycero-3-phospho-(1D-myo-inositol-4,5-bisphosphate) + H2O = 1D-myo-inositol 1,4,5-trisphosphate + a 1,2-diacyl-sn-glycerol + H(+)</text>
        <dbReference type="Rhea" id="RHEA:33179"/>
        <dbReference type="ChEBI" id="CHEBI:15377"/>
        <dbReference type="ChEBI" id="CHEBI:15378"/>
        <dbReference type="ChEBI" id="CHEBI:17815"/>
        <dbReference type="ChEBI" id="CHEBI:58456"/>
        <dbReference type="ChEBI" id="CHEBI:203600"/>
        <dbReference type="EC" id="3.1.4.11"/>
    </reaction>
</comment>
<keyword evidence="3" id="KW-0106">Calcium</keyword>
<feature type="compositionally biased region" description="Acidic residues" evidence="8">
    <location>
        <begin position="545"/>
        <end position="558"/>
    </location>
</feature>
<evidence type="ECO:0000256" key="4">
    <source>
        <dbReference type="ARBA" id="ARBA00022963"/>
    </source>
</evidence>
<dbReference type="InterPro" id="IPR000909">
    <property type="entry name" value="PLipase_C_PInositol-sp_X_dom"/>
</dbReference>
<evidence type="ECO:0000313" key="12">
    <source>
        <dbReference type="EMBL" id="KAF0978993.1"/>
    </source>
</evidence>
<dbReference type="GO" id="GO:0004435">
    <property type="term" value="F:phosphatidylinositol-4,5-bisphosphate phospholipase C activity"/>
    <property type="evidence" value="ECO:0007669"/>
    <property type="project" value="UniProtKB-EC"/>
</dbReference>
<dbReference type="Proteomes" id="UP000444721">
    <property type="component" value="Unassembled WGS sequence"/>
</dbReference>
<evidence type="ECO:0000259" key="10">
    <source>
        <dbReference type="PROSITE" id="PS50008"/>
    </source>
</evidence>
<gene>
    <name evidence="12" type="ORF">FDP41_002063</name>
</gene>
<keyword evidence="4 7" id="KW-0442">Lipid degradation</keyword>
<feature type="domain" description="PI-PLC Y-box" evidence="10">
    <location>
        <begin position="613"/>
        <end position="704"/>
    </location>
</feature>
<dbReference type="Pfam" id="PF00387">
    <property type="entry name" value="PI-PLC-Y"/>
    <property type="match status" value="1"/>
</dbReference>
<dbReference type="CDD" id="cd00275">
    <property type="entry name" value="C2_PLC_like"/>
    <property type="match status" value="1"/>
</dbReference>
<keyword evidence="6" id="KW-0807">Transducer</keyword>
<dbReference type="InterPro" id="IPR011993">
    <property type="entry name" value="PH-like_dom_sf"/>
</dbReference>
<dbReference type="CDD" id="cd08558">
    <property type="entry name" value="PI-PLCc_eukaryota"/>
    <property type="match status" value="1"/>
</dbReference>
<evidence type="ECO:0000256" key="5">
    <source>
        <dbReference type="ARBA" id="ARBA00023098"/>
    </source>
</evidence>
<evidence type="ECO:0000256" key="3">
    <source>
        <dbReference type="ARBA" id="ARBA00022837"/>
    </source>
</evidence>
<dbReference type="PROSITE" id="PS00018">
    <property type="entry name" value="EF_HAND_1"/>
    <property type="match status" value="2"/>
</dbReference>
<dbReference type="OMA" id="RRKYHHA"/>
<dbReference type="Gene3D" id="1.10.238.10">
    <property type="entry name" value="EF-hand"/>
    <property type="match status" value="2"/>
</dbReference>
<dbReference type="GO" id="GO:0005509">
    <property type="term" value="F:calcium ion binding"/>
    <property type="evidence" value="ECO:0007669"/>
    <property type="project" value="InterPro"/>
</dbReference>
<dbReference type="VEuPathDB" id="AmoebaDB:NfTy_034120"/>
<dbReference type="Gene3D" id="2.30.29.30">
    <property type="entry name" value="Pleckstrin-homology domain (PH domain)/Phosphotyrosine-binding domain (PTB)"/>
    <property type="match status" value="1"/>
</dbReference>
<dbReference type="SMART" id="SM00148">
    <property type="entry name" value="PLCXc"/>
    <property type="match status" value="1"/>
</dbReference>
<dbReference type="Pfam" id="PF00388">
    <property type="entry name" value="PI-PLC-X"/>
    <property type="match status" value="1"/>
</dbReference>
<evidence type="ECO:0000256" key="8">
    <source>
        <dbReference type="SAM" id="MobiDB-lite"/>
    </source>
</evidence>
<organism evidence="12 13">
    <name type="scientific">Naegleria fowleri</name>
    <name type="common">Brain eating amoeba</name>
    <dbReference type="NCBI Taxonomy" id="5763"/>
    <lineage>
        <taxon>Eukaryota</taxon>
        <taxon>Discoba</taxon>
        <taxon>Heterolobosea</taxon>
        <taxon>Tetramitia</taxon>
        <taxon>Eutetramitia</taxon>
        <taxon>Vahlkampfiidae</taxon>
        <taxon>Naegleria</taxon>
    </lineage>
</organism>
<keyword evidence="2 7" id="KW-0378">Hydrolase</keyword>
<dbReference type="VEuPathDB" id="AmoebaDB:FDP41_002063"/>
<sequence>MSSSLTPPSNPSAAFSSSKHNLLTSSVKHHYGSNNGEDISELIHLSETTRSVVIDKHFRDSSKVKGTLQELKNGFMCEAHVSSKNKIAKPKIHTIQLDDNETFLRVEKKKKNKANILLKDIKKVLTGTSFSQQGVFHKYHENLLSKKKTLIYNPDWAVTILFSGSNQVDIVFKKVNEFISFLVALNYLLRAINLTQIPPFSVLMMRYWMIADENNDNKLSIQEINKLFKKLNIEMNFNYLKKNFERFDKDKSGTIEFNEFIELFKEMHVVDEVEDVFMSCTNTNLMTVQEFRNFLRDHQLESQISESQVIELMKKNGAIEIDGLLRMPSFEFTSFIFSSDNSLVNPTLYTLHEEDMNYPLTDYYIHSSHNTYLSGHQLKGESDVKNYRNGLLGGSRCVELDCWNGDGGDIVIYHGRTLTSKILFQEVIQCIHDYAFVNSPYPVILSLDVHADQEGQEKMANVMIKIFGDQLFMPDEHMTRWPSPNQLKFKIILKNKKIPMNHNKNNTTTTTTTMNSSRVVSSPPLVPPTTTTTILFDDSLVFGEDETEDSNDEDEDFSSDNSSNRLNLVVMHDQARVKTKRVKVAQKLSDITALGTTKLTNFQDPSIWNLPCWKMFSLSEKKVEKLLNQEPMNLIKFNQNHFSRSYPHGLRFDSSNYDPTSSFVMGVHMSALNTQTHCAFYRMNEFKFKENANSGYVLKPKILRAGSEESFPDEKSHVKQYIKITIVMAKQVPNPKGKEKGDIVDPYVKVSILGHPRDHASYNTITVWDNGWNPTFNNTFEFKLVCPELASLQISIYDKNKVSSDKFICENIIPVSALRPGKLRSVQMFDEDMNLIEGCQLLCDLEILKVHSK</sequence>
<dbReference type="CDD" id="cd15898">
    <property type="entry name" value="EFh_PI-PLC"/>
    <property type="match status" value="1"/>
</dbReference>
<dbReference type="RefSeq" id="XP_044563706.1">
    <property type="nucleotide sequence ID" value="XM_044705217.1"/>
</dbReference>
<dbReference type="PROSITE" id="PS50007">
    <property type="entry name" value="PIPLC_X_DOMAIN"/>
    <property type="match status" value="1"/>
</dbReference>